<feature type="chain" id="PRO_5043055309" description="X8 domain-containing protein" evidence="12">
    <location>
        <begin position="25"/>
        <end position="375"/>
    </location>
</feature>
<dbReference type="PANTHER" id="PTHR31044">
    <property type="entry name" value="BETA-1,3 GLUCANASE"/>
    <property type="match status" value="1"/>
</dbReference>
<evidence type="ECO:0000313" key="14">
    <source>
        <dbReference type="EMBL" id="KAK9097168.1"/>
    </source>
</evidence>
<evidence type="ECO:0000256" key="7">
    <source>
        <dbReference type="ARBA" id="ARBA00023136"/>
    </source>
</evidence>
<evidence type="ECO:0000313" key="15">
    <source>
        <dbReference type="Proteomes" id="UP001417504"/>
    </source>
</evidence>
<dbReference type="InterPro" id="IPR012946">
    <property type="entry name" value="X8"/>
</dbReference>
<keyword evidence="15" id="KW-1185">Reference proteome</keyword>
<evidence type="ECO:0000256" key="9">
    <source>
        <dbReference type="ARBA" id="ARBA00023180"/>
    </source>
</evidence>
<proteinExistence type="inferred from homology"/>
<evidence type="ECO:0000259" key="13">
    <source>
        <dbReference type="SMART" id="SM00768"/>
    </source>
</evidence>
<keyword evidence="3" id="KW-1003">Cell membrane</keyword>
<protein>
    <recommendedName>
        <fullName evidence="13">X8 domain-containing protein</fullName>
    </recommendedName>
</protein>
<dbReference type="InterPro" id="IPR044788">
    <property type="entry name" value="X8_dom_prot"/>
</dbReference>
<dbReference type="GO" id="GO:0004553">
    <property type="term" value="F:hydrolase activity, hydrolyzing O-glycosyl compounds"/>
    <property type="evidence" value="ECO:0007669"/>
    <property type="project" value="InterPro"/>
</dbReference>
<evidence type="ECO:0000256" key="4">
    <source>
        <dbReference type="ARBA" id="ARBA00022622"/>
    </source>
</evidence>
<dbReference type="SMART" id="SM00768">
    <property type="entry name" value="X8"/>
    <property type="match status" value="1"/>
</dbReference>
<accession>A0AAP0HQ31</accession>
<dbReference type="Pfam" id="PF00332">
    <property type="entry name" value="Glyco_hydro_17"/>
    <property type="match status" value="1"/>
</dbReference>
<keyword evidence="4" id="KW-0336">GPI-anchor</keyword>
<feature type="domain" description="X8" evidence="13">
    <location>
        <begin position="287"/>
        <end position="371"/>
    </location>
</feature>
<keyword evidence="8" id="KW-1015">Disulfide bond</keyword>
<keyword evidence="4" id="KW-0449">Lipoprotein</keyword>
<keyword evidence="6" id="KW-0378">Hydrolase</keyword>
<sequence>MEFSKVVVFTIVCSLSLLCTLTDAGQDKFVQLNLLEDDPLNPILLQSFSQSGVQVAVSVSAKDLKGVSSSVLMADRWVRAHVLTHFPSVQITTIVAGINVLCNNDYKDKWDLILPSLKNIYHSLTWWGLEKQIKASAAFSAQCVQHEFFDSEFTHQTDLLEFLRSSHSTFSVITPPNSSPSLVNSIAKSIKKIGDFSDSSGVVNVIISSPLKHRKLYLSSFNLDPYLPTTKPPFVQASMAPLASTFSSGPAIAPSNSPPDTVDFPHCFPSPVLAPASSHRTGEAKGPWCVAKPSVPMATLQVALDYACGAGADCEEIRPQGRCYHPDTVVAHASYAFNDYWQKKKRIGATCDFGGTAMIISSDPSFPHCTFINFS</sequence>
<dbReference type="InterPro" id="IPR000490">
    <property type="entry name" value="Glyco_hydro_17"/>
</dbReference>
<dbReference type="EMBL" id="JBBNAE010000009">
    <property type="protein sequence ID" value="KAK9097168.1"/>
    <property type="molecule type" value="Genomic_DNA"/>
</dbReference>
<comment type="subcellular location">
    <subcellularLocation>
        <location evidence="1">Cell membrane</location>
        <topology evidence="1">Lipid-anchor</topology>
        <topology evidence="1">GPI-anchor</topology>
    </subcellularLocation>
</comment>
<evidence type="ECO:0000256" key="11">
    <source>
        <dbReference type="RuleBase" id="RU004335"/>
    </source>
</evidence>
<dbReference type="GO" id="GO:0005886">
    <property type="term" value="C:plasma membrane"/>
    <property type="evidence" value="ECO:0007669"/>
    <property type="project" value="UniProtKB-SubCell"/>
</dbReference>
<dbReference type="AlphaFoldDB" id="A0AAP0HQ31"/>
<feature type="signal peptide" evidence="12">
    <location>
        <begin position="1"/>
        <end position="24"/>
    </location>
</feature>
<evidence type="ECO:0000256" key="1">
    <source>
        <dbReference type="ARBA" id="ARBA00004609"/>
    </source>
</evidence>
<evidence type="ECO:0000256" key="10">
    <source>
        <dbReference type="ARBA" id="ARBA00023295"/>
    </source>
</evidence>
<dbReference type="Gene3D" id="1.20.58.1040">
    <property type="match status" value="1"/>
</dbReference>
<dbReference type="GO" id="GO:0009506">
    <property type="term" value="C:plasmodesma"/>
    <property type="evidence" value="ECO:0007669"/>
    <property type="project" value="UniProtKB-ARBA"/>
</dbReference>
<keyword evidence="5 12" id="KW-0732">Signal</keyword>
<comment type="similarity">
    <text evidence="2 11">Belongs to the glycosyl hydrolase 17 family.</text>
</comment>
<evidence type="ECO:0000256" key="8">
    <source>
        <dbReference type="ARBA" id="ARBA00023157"/>
    </source>
</evidence>
<gene>
    <name evidence="14" type="ORF">Sjap_022665</name>
</gene>
<name>A0AAP0HQ31_9MAGN</name>
<evidence type="ECO:0000256" key="5">
    <source>
        <dbReference type="ARBA" id="ARBA00022729"/>
    </source>
</evidence>
<dbReference type="FunFam" id="1.20.58.1040:FF:000001">
    <property type="entry name" value="Glucan endo-1,3-beta-glucosidase 4"/>
    <property type="match status" value="1"/>
</dbReference>
<dbReference type="Proteomes" id="UP001417504">
    <property type="component" value="Unassembled WGS sequence"/>
</dbReference>
<organism evidence="14 15">
    <name type="scientific">Stephania japonica</name>
    <dbReference type="NCBI Taxonomy" id="461633"/>
    <lineage>
        <taxon>Eukaryota</taxon>
        <taxon>Viridiplantae</taxon>
        <taxon>Streptophyta</taxon>
        <taxon>Embryophyta</taxon>
        <taxon>Tracheophyta</taxon>
        <taxon>Spermatophyta</taxon>
        <taxon>Magnoliopsida</taxon>
        <taxon>Ranunculales</taxon>
        <taxon>Menispermaceae</taxon>
        <taxon>Menispermoideae</taxon>
        <taxon>Cissampelideae</taxon>
        <taxon>Stephania</taxon>
    </lineage>
</organism>
<dbReference type="GO" id="GO:0098552">
    <property type="term" value="C:side of membrane"/>
    <property type="evidence" value="ECO:0007669"/>
    <property type="project" value="UniProtKB-KW"/>
</dbReference>
<dbReference type="InterPro" id="IPR017853">
    <property type="entry name" value="GH"/>
</dbReference>
<evidence type="ECO:0000256" key="3">
    <source>
        <dbReference type="ARBA" id="ARBA00022475"/>
    </source>
</evidence>
<dbReference type="Pfam" id="PF07983">
    <property type="entry name" value="X8"/>
    <property type="match status" value="1"/>
</dbReference>
<dbReference type="GO" id="GO:0005975">
    <property type="term" value="P:carbohydrate metabolic process"/>
    <property type="evidence" value="ECO:0007669"/>
    <property type="project" value="InterPro"/>
</dbReference>
<dbReference type="PANTHER" id="PTHR31044:SF140">
    <property type="entry name" value="EXPRESSED PROTEIN"/>
    <property type="match status" value="1"/>
</dbReference>
<dbReference type="Gene3D" id="3.20.20.80">
    <property type="entry name" value="Glycosidases"/>
    <property type="match status" value="1"/>
</dbReference>
<keyword evidence="9" id="KW-0325">Glycoprotein</keyword>
<dbReference type="SUPFAM" id="SSF51445">
    <property type="entry name" value="(Trans)glycosidases"/>
    <property type="match status" value="1"/>
</dbReference>
<reference evidence="14 15" key="1">
    <citation type="submission" date="2024-01" db="EMBL/GenBank/DDBJ databases">
        <title>Genome assemblies of Stephania.</title>
        <authorList>
            <person name="Yang L."/>
        </authorList>
    </citation>
    <scope>NUCLEOTIDE SEQUENCE [LARGE SCALE GENOMIC DNA]</scope>
    <source>
        <strain evidence="14">QJT</strain>
        <tissue evidence="14">Leaf</tissue>
    </source>
</reference>
<evidence type="ECO:0000256" key="2">
    <source>
        <dbReference type="ARBA" id="ARBA00008773"/>
    </source>
</evidence>
<keyword evidence="10" id="KW-0326">Glycosidase</keyword>
<evidence type="ECO:0000256" key="6">
    <source>
        <dbReference type="ARBA" id="ARBA00022801"/>
    </source>
</evidence>
<evidence type="ECO:0000256" key="12">
    <source>
        <dbReference type="SAM" id="SignalP"/>
    </source>
</evidence>
<comment type="caution">
    <text evidence="14">The sequence shown here is derived from an EMBL/GenBank/DDBJ whole genome shotgun (WGS) entry which is preliminary data.</text>
</comment>
<keyword evidence="7" id="KW-0472">Membrane</keyword>